<gene>
    <name evidence="1" type="ORF">BGC07_09475</name>
</gene>
<organism evidence="1 2">
    <name type="scientific">Piscirickettsia litoralis</name>
    <dbReference type="NCBI Taxonomy" id="1891921"/>
    <lineage>
        <taxon>Bacteria</taxon>
        <taxon>Pseudomonadati</taxon>
        <taxon>Pseudomonadota</taxon>
        <taxon>Gammaproteobacteria</taxon>
        <taxon>Thiotrichales</taxon>
        <taxon>Piscirickettsiaceae</taxon>
        <taxon>Piscirickettsia</taxon>
    </lineage>
</organism>
<reference evidence="1 2" key="1">
    <citation type="submission" date="2016-08" db="EMBL/GenBank/DDBJ databases">
        <title>Draft genome sequence of Candidatus Piscirickettsia litoralis, from seawater.</title>
        <authorList>
            <person name="Wan X."/>
            <person name="Lee A.J."/>
            <person name="Hou S."/>
            <person name="Donachie S.P."/>
        </authorList>
    </citation>
    <scope>NUCLEOTIDE SEQUENCE [LARGE SCALE GENOMIC DNA]</scope>
    <source>
        <strain evidence="1 2">Y2</strain>
    </source>
</reference>
<dbReference type="InterPro" id="IPR011250">
    <property type="entry name" value="OMP/PagP_B-barrel"/>
</dbReference>
<dbReference type="Proteomes" id="UP000094329">
    <property type="component" value="Unassembled WGS sequence"/>
</dbReference>
<evidence type="ECO:0000313" key="1">
    <source>
        <dbReference type="EMBL" id="ODN43104.1"/>
    </source>
</evidence>
<evidence type="ECO:0008006" key="3">
    <source>
        <dbReference type="Google" id="ProtNLM"/>
    </source>
</evidence>
<protein>
    <recommendedName>
        <fullName evidence="3">Outer membrane protein beta-barrel domain-containing protein</fullName>
    </recommendedName>
</protein>
<evidence type="ECO:0000313" key="2">
    <source>
        <dbReference type="Proteomes" id="UP000094329"/>
    </source>
</evidence>
<keyword evidence="2" id="KW-1185">Reference proteome</keyword>
<comment type="caution">
    <text evidence="1">The sequence shown here is derived from an EMBL/GenBank/DDBJ whole genome shotgun (WGS) entry which is preliminary data.</text>
</comment>
<sequence>MAYSQIRLDINAMSSYLNESLPEKSAVSFTQVHAGVGADLSQLIEITHFVNVGYKFGYAFYGKLNIEDTDDVGTQFDDKLTTQAVHLMAIVHYRLYKNIRLEFGGGVAYEWNSFTLDKPIIIAGQKLNFPTTAGTYSSFRPIAEVGFYYRFKKGLSAGLSYRHIFGDQVGGAGFTGDSVGVNSLAATLRYRF</sequence>
<dbReference type="SUPFAM" id="SSF56925">
    <property type="entry name" value="OMPA-like"/>
    <property type="match status" value="1"/>
</dbReference>
<dbReference type="EMBL" id="MDTU01000001">
    <property type="protein sequence ID" value="ODN43104.1"/>
    <property type="molecule type" value="Genomic_DNA"/>
</dbReference>
<proteinExistence type="predicted"/>
<accession>A0ABX3A386</accession>
<name>A0ABX3A386_9GAMM</name>
<dbReference type="Gene3D" id="2.40.160.20">
    <property type="match status" value="1"/>
</dbReference>